<dbReference type="Proteomes" id="UP001303115">
    <property type="component" value="Unassembled WGS sequence"/>
</dbReference>
<dbReference type="InterPro" id="IPR031693">
    <property type="entry name" value="Sin3_C"/>
</dbReference>
<feature type="compositionally biased region" description="Gly residues" evidence="6">
    <location>
        <begin position="454"/>
        <end position="463"/>
    </location>
</feature>
<dbReference type="Pfam" id="PF16879">
    <property type="entry name" value="Sin3a_C"/>
    <property type="match status" value="1"/>
</dbReference>
<feature type="compositionally biased region" description="Polar residues" evidence="6">
    <location>
        <begin position="673"/>
        <end position="688"/>
    </location>
</feature>
<dbReference type="FunFam" id="1.20.1160.11:FF:000003">
    <property type="entry name" value="Paired amphipathic helix SIN3-like protein"/>
    <property type="match status" value="1"/>
</dbReference>
<feature type="compositionally biased region" description="Low complexity" evidence="6">
    <location>
        <begin position="614"/>
        <end position="626"/>
    </location>
</feature>
<comment type="caution">
    <text evidence="9">The sequence shown here is derived from an EMBL/GenBank/DDBJ whole genome shotgun (WGS) entry which is preliminary data.</text>
</comment>
<dbReference type="PANTHER" id="PTHR12346:SF0">
    <property type="entry name" value="SIN3A, ISOFORM G"/>
    <property type="match status" value="1"/>
</dbReference>
<feature type="region of interest" description="Disordered" evidence="6">
    <location>
        <begin position="240"/>
        <end position="274"/>
    </location>
</feature>
<feature type="domain" description="Histone deacetylase interacting" evidence="8">
    <location>
        <begin position="1006"/>
        <end position="1107"/>
    </location>
</feature>
<dbReference type="InterPro" id="IPR036600">
    <property type="entry name" value="PAH_sf"/>
</dbReference>
<keyword evidence="2" id="KW-0678">Repressor</keyword>
<feature type="chain" id="PRO_5042907516" description="Histone deacetylase interacting domain-containing protein" evidence="7">
    <location>
        <begin position="18"/>
        <end position="1792"/>
    </location>
</feature>
<dbReference type="Pfam" id="PF02671">
    <property type="entry name" value="PAH"/>
    <property type="match status" value="3"/>
</dbReference>
<evidence type="ECO:0000256" key="3">
    <source>
        <dbReference type="ARBA" id="ARBA00022737"/>
    </source>
</evidence>
<feature type="compositionally biased region" description="Low complexity" evidence="6">
    <location>
        <begin position="248"/>
        <end position="259"/>
    </location>
</feature>
<reference evidence="10" key="1">
    <citation type="journal article" date="2023" name="Mol. Phylogenet. Evol.">
        <title>Genome-scale phylogeny and comparative genomics of the fungal order Sordariales.</title>
        <authorList>
            <person name="Hensen N."/>
            <person name="Bonometti L."/>
            <person name="Westerberg I."/>
            <person name="Brannstrom I.O."/>
            <person name="Guillou S."/>
            <person name="Cros-Aarteil S."/>
            <person name="Calhoun S."/>
            <person name="Haridas S."/>
            <person name="Kuo A."/>
            <person name="Mondo S."/>
            <person name="Pangilinan J."/>
            <person name="Riley R."/>
            <person name="LaButti K."/>
            <person name="Andreopoulos B."/>
            <person name="Lipzen A."/>
            <person name="Chen C."/>
            <person name="Yan M."/>
            <person name="Daum C."/>
            <person name="Ng V."/>
            <person name="Clum A."/>
            <person name="Steindorff A."/>
            <person name="Ohm R.A."/>
            <person name="Martin F."/>
            <person name="Silar P."/>
            <person name="Natvig D.O."/>
            <person name="Lalanne C."/>
            <person name="Gautier V."/>
            <person name="Ament-Velasquez S.L."/>
            <person name="Kruys A."/>
            <person name="Hutchinson M.I."/>
            <person name="Powell A.J."/>
            <person name="Barry K."/>
            <person name="Miller A.N."/>
            <person name="Grigoriev I.V."/>
            <person name="Debuchy R."/>
            <person name="Gladieux P."/>
            <person name="Hiltunen Thoren M."/>
            <person name="Johannesson H."/>
        </authorList>
    </citation>
    <scope>NUCLEOTIDE SEQUENCE [LARGE SCALE GENOMIC DNA]</scope>
    <source>
        <strain evidence="10">CBS 284.82</strain>
    </source>
</reference>
<evidence type="ECO:0000256" key="2">
    <source>
        <dbReference type="ARBA" id="ARBA00022491"/>
    </source>
</evidence>
<keyword evidence="3" id="KW-0677">Repeat</keyword>
<comment type="subcellular location">
    <subcellularLocation>
        <location evidence="1 5">Nucleus</location>
    </subcellularLocation>
</comment>
<feature type="compositionally biased region" description="Basic and acidic residues" evidence="6">
    <location>
        <begin position="309"/>
        <end position="345"/>
    </location>
</feature>
<evidence type="ECO:0000256" key="7">
    <source>
        <dbReference type="SAM" id="SignalP"/>
    </source>
</evidence>
<feature type="region of interest" description="Disordered" evidence="6">
    <location>
        <begin position="795"/>
        <end position="891"/>
    </location>
</feature>
<evidence type="ECO:0000256" key="4">
    <source>
        <dbReference type="ARBA" id="ARBA00023242"/>
    </source>
</evidence>
<keyword evidence="10" id="KW-1185">Reference proteome</keyword>
<feature type="region of interest" description="Disordered" evidence="6">
    <location>
        <begin position="609"/>
        <end position="720"/>
    </location>
</feature>
<dbReference type="GO" id="GO:0010628">
    <property type="term" value="P:positive regulation of gene expression"/>
    <property type="evidence" value="ECO:0007669"/>
    <property type="project" value="UniProtKB-ARBA"/>
</dbReference>
<evidence type="ECO:0000256" key="5">
    <source>
        <dbReference type="PROSITE-ProRule" id="PRU00810"/>
    </source>
</evidence>
<evidence type="ECO:0000313" key="9">
    <source>
        <dbReference type="EMBL" id="KAK4040069.1"/>
    </source>
</evidence>
<proteinExistence type="predicted"/>
<keyword evidence="7" id="KW-0732">Signal</keyword>
<protein>
    <recommendedName>
        <fullName evidence="8">Histone deacetylase interacting domain-containing protein</fullName>
    </recommendedName>
</protein>
<feature type="compositionally biased region" description="Low complexity" evidence="6">
    <location>
        <begin position="389"/>
        <end position="405"/>
    </location>
</feature>
<keyword evidence="4 5" id="KW-0539">Nucleus</keyword>
<dbReference type="SUPFAM" id="SSF47762">
    <property type="entry name" value="PAH2 domain"/>
    <property type="match status" value="3"/>
</dbReference>
<dbReference type="FunFam" id="1.20.1160.11:FF:000001">
    <property type="entry name" value="Paired amphipathic helix protein Sin3"/>
    <property type="match status" value="1"/>
</dbReference>
<organism evidence="9 10">
    <name type="scientific">Parachaetomium inaequale</name>
    <dbReference type="NCBI Taxonomy" id="2588326"/>
    <lineage>
        <taxon>Eukaryota</taxon>
        <taxon>Fungi</taxon>
        <taxon>Dikarya</taxon>
        <taxon>Ascomycota</taxon>
        <taxon>Pezizomycotina</taxon>
        <taxon>Sordariomycetes</taxon>
        <taxon>Sordariomycetidae</taxon>
        <taxon>Sordariales</taxon>
        <taxon>Chaetomiaceae</taxon>
        <taxon>Parachaetomium</taxon>
    </lineage>
</organism>
<evidence type="ECO:0000313" key="10">
    <source>
        <dbReference type="Proteomes" id="UP001303115"/>
    </source>
</evidence>
<feature type="region of interest" description="Disordered" evidence="6">
    <location>
        <begin position="385"/>
        <end position="478"/>
    </location>
</feature>
<dbReference type="InterPro" id="IPR039774">
    <property type="entry name" value="Sin3-like"/>
</dbReference>
<feature type="compositionally biased region" description="Pro residues" evidence="6">
    <location>
        <begin position="45"/>
        <end position="60"/>
    </location>
</feature>
<evidence type="ECO:0000256" key="1">
    <source>
        <dbReference type="ARBA" id="ARBA00004123"/>
    </source>
</evidence>
<feature type="compositionally biased region" description="Acidic residues" evidence="6">
    <location>
        <begin position="1296"/>
        <end position="1307"/>
    </location>
</feature>
<name>A0AAN6SR73_9PEZI</name>
<dbReference type="InterPro" id="IPR003822">
    <property type="entry name" value="PAH"/>
</dbReference>
<dbReference type="EMBL" id="MU854385">
    <property type="protein sequence ID" value="KAK4040069.1"/>
    <property type="molecule type" value="Genomic_DNA"/>
</dbReference>
<feature type="compositionally biased region" description="Low complexity" evidence="6">
    <location>
        <begin position="690"/>
        <end position="719"/>
    </location>
</feature>
<dbReference type="PANTHER" id="PTHR12346">
    <property type="entry name" value="SIN3B-RELATED"/>
    <property type="match status" value="1"/>
</dbReference>
<dbReference type="PROSITE" id="PS51477">
    <property type="entry name" value="PAH"/>
    <property type="match status" value="2"/>
</dbReference>
<dbReference type="Gene3D" id="1.20.1160.11">
    <property type="entry name" value="Paired amphipathic helix"/>
    <property type="match status" value="3"/>
</dbReference>
<sequence>MRPSLLSLVALSATVSAQLVVPLVQNPSVPRPFDRDQAPLMDPAGPGPALPPSGPSPAEPPADTGGGVVLSDVMGRDRSINLFAGFVRDIESASRRLEDFSQNTTVLAPLNSVVEKLPRKPWEDPREYGALGPNAYEGGEGHERAQRNLRRFVEAHLVPVSPWPEGEKVKPVGDDREIWWEEKDGKRVIQPGAIEMVGVAGNVENGQVVCCKAQDPRPEIQPLIAIATRGKRSVALCSASERLNRAHTTSTSTSTGTGTQHPHPPLRPPCSFDPKLHIAVGFEQPDRMNSQSLHAGSGFDRDRDLDEQRHRALHQDDLARRERERERDRDRDRDRDEAERQHRDPYPPVAAAAAGPHHSTAGSLPIHQPVASRISNSITGPGGLLANHGSAAPSLPVSGPSAPAPGFGGPLHGSEPGRPPQQGGPAVAGGAQHQIFAPIPHGPSGPNGPSNSHGGPGGPGAIFGGPLQQENGRGMPQDGARAMQQLPFGSSMGPGQAMPSGPGGMPQGQQPILNDALSYLDQVKVQFHEQPDVYNRFLDIMKDFKSQTIDTPGVISRVSELFAGHPNLIQGFNTFLPPGYRIECGLENNPNSIRVTTPSGSTIHSIGAGRAPQHEAAQPAGGAPQGFLNPRPGWQPPLPHGAESPEATFSVPAQNGPSGFPGSGQGAPFDGTSPVQQRSVPATQNGTPMNHAPAPRTAHTPTPAAGPPSANGGAAQQASLEKRGPVEFNHAISYVNKIKNRFQDKPEIYKQFLEILQTYQREQKPIQDVYSQVTSLFHTAPDLLEDFKQFLPESAAQARSAGQRAEESMAMAVSTPTPQPGHAARDGPKMPPVGNFAPPASASKESKKRRPEKAAAAGPSSTEQAQTSGLRGTLGAAPPANKRTKLSHKPNAAETAFIEPTLTPVMPEPLAPTPLAVSTQDELAFFEKVKKHIGNRTATTEFLKLLNLWTQELITTDVLVYKANQFMGGNPELLGALRGLVRQQETVDEAIENRPEPPSGRVSLSNCRGFGPSYRLLPKRERLKPCSGRDELCQSVLNDEWASHPTWASEDSGFVAHRKNGYEESLHRIEEERHDYDFFIEANQKCIQLLEPIAQQMLSLPASERPNFKMPAGLGGQSTSIYKRVLKKIYGPEKGCEVANDMFKHPFTVVPVVMARLKQKDEEWRFTQREWEKVWQSQTEVMHLKSLDHMGIQVKTNDKRSLSAKHLVDLIKTKHEEQRRIRVAKGKTPRYQFAYMFSDEELVLDLLRFMVIFANVGGQHNAQERRRILEFFESFIPQFFDLPEDKVSEKLADIDQDSAEEDEDETAPMELTNGRSRRNGKKSDLLRGVLDPSRNGSRSRGQKEDSAASGSKETTPDVVSANEEEMPDAPEDSSVPEVSNGRWLPTVPGPIIVEKSKGGRGSDLVDVDGELKADAPFPRAWYNFYCNQNIYVFFTVFQTLFKRLEDVKLSQDSVIEEMRREKAEKPAKLLGLVHEGLHYFDSEDPATFWPKTRELIEDFITGEIDESRFQDVLRHYYLRRGWKLYTIQELLKTLCRIALSCNNPDAKGEKTKELVKAYLDSRLQTETSFQNEISARKFAEKCIKDGEMFVIAWYPGRKESTVRWLQKDETTFYMDEMERVQQWQYYISSYMRIEHTEGVVRSRLQKVLMERNLPSDAVSATAKDASDDGYSPKPLVIHEGLVVRICLNSSKMVFEKGTDDYFVYDTAAVAGGSQQRASVEEGREAAAKDAFRREIRSEKVKEKMVTNNAWMKGLSHEDVQKVNNEFQMWRETEAAAGEQDEAVAAADVTMEG</sequence>
<dbReference type="GO" id="GO:0003714">
    <property type="term" value="F:transcription corepressor activity"/>
    <property type="evidence" value="ECO:0007669"/>
    <property type="project" value="InterPro"/>
</dbReference>
<dbReference type="GO" id="GO:0033698">
    <property type="term" value="C:Rpd3L complex"/>
    <property type="evidence" value="ECO:0007669"/>
    <property type="project" value="UniProtKB-ARBA"/>
</dbReference>
<evidence type="ECO:0000256" key="6">
    <source>
        <dbReference type="SAM" id="MobiDB-lite"/>
    </source>
</evidence>
<feature type="region of interest" description="Disordered" evidence="6">
    <location>
        <begin position="1296"/>
        <end position="1383"/>
    </location>
</feature>
<feature type="compositionally biased region" description="Low complexity" evidence="6">
    <location>
        <begin position="420"/>
        <end position="453"/>
    </location>
</feature>
<feature type="compositionally biased region" description="Acidic residues" evidence="6">
    <location>
        <begin position="1362"/>
        <end position="1371"/>
    </location>
</feature>
<accession>A0AAN6SR73</accession>
<gene>
    <name evidence="9" type="ORF">C8A01DRAFT_16015</name>
</gene>
<evidence type="ECO:0000259" key="8">
    <source>
        <dbReference type="SMART" id="SM00761"/>
    </source>
</evidence>
<feature type="region of interest" description="Disordered" evidence="6">
    <location>
        <begin position="309"/>
        <end position="364"/>
    </location>
</feature>
<dbReference type="InterPro" id="IPR013194">
    <property type="entry name" value="HDAC_interact_dom"/>
</dbReference>
<dbReference type="SMART" id="SM00761">
    <property type="entry name" value="HDAC_interact"/>
    <property type="match status" value="1"/>
</dbReference>
<feature type="signal peptide" evidence="7">
    <location>
        <begin position="1"/>
        <end position="17"/>
    </location>
</feature>
<feature type="region of interest" description="Disordered" evidence="6">
    <location>
        <begin position="26"/>
        <end position="67"/>
    </location>
</feature>
<dbReference type="Pfam" id="PF08295">
    <property type="entry name" value="Sin3_corepress"/>
    <property type="match status" value="1"/>
</dbReference>
<dbReference type="GO" id="GO:0000122">
    <property type="term" value="P:negative regulation of transcription by RNA polymerase II"/>
    <property type="evidence" value="ECO:0007669"/>
    <property type="project" value="TreeGrafter"/>
</dbReference>
<feature type="compositionally biased region" description="Polar residues" evidence="6">
    <location>
        <begin position="859"/>
        <end position="870"/>
    </location>
</feature>